<dbReference type="RefSeq" id="WP_132223634.1">
    <property type="nucleotide sequence ID" value="NZ_JANKBG010000002.1"/>
</dbReference>
<evidence type="ECO:0000313" key="5">
    <source>
        <dbReference type="EMBL" id="TCU63091.1"/>
    </source>
</evidence>
<dbReference type="Proteomes" id="UP000295773">
    <property type="component" value="Unassembled WGS sequence"/>
</dbReference>
<keyword evidence="6" id="KW-1185">Reference proteome</keyword>
<dbReference type="SUPFAM" id="SSF88713">
    <property type="entry name" value="Glycoside hydrolase/deacetylase"/>
    <property type="match status" value="1"/>
</dbReference>
<reference evidence="5 6" key="1">
    <citation type="submission" date="2019-03" db="EMBL/GenBank/DDBJ databases">
        <title>Genomic Encyclopedia of Type Strains, Phase IV (KMG-IV): sequencing the most valuable type-strain genomes for metagenomic binning, comparative biology and taxonomic classification.</title>
        <authorList>
            <person name="Goeker M."/>
        </authorList>
    </citation>
    <scope>NUCLEOTIDE SEQUENCE [LARGE SCALE GENOMIC DNA]</scope>
    <source>
        <strain evidence="5 6">DSM 29481</strain>
    </source>
</reference>
<organism evidence="5 6">
    <name type="scientific">Longicatena caecimuris</name>
    <dbReference type="NCBI Taxonomy" id="1796635"/>
    <lineage>
        <taxon>Bacteria</taxon>
        <taxon>Bacillati</taxon>
        <taxon>Bacillota</taxon>
        <taxon>Erysipelotrichia</taxon>
        <taxon>Erysipelotrichales</taxon>
        <taxon>Erysipelotrichaceae</taxon>
        <taxon>Longicatena</taxon>
    </lineage>
</organism>
<comment type="caution">
    <text evidence="5">The sequence shown here is derived from an EMBL/GenBank/DDBJ whole genome shotgun (WGS) entry which is preliminary data.</text>
</comment>
<dbReference type="PROSITE" id="PS51677">
    <property type="entry name" value="NODB"/>
    <property type="match status" value="1"/>
</dbReference>
<keyword evidence="3" id="KW-0472">Membrane</keyword>
<keyword evidence="3" id="KW-0812">Transmembrane</keyword>
<dbReference type="InterPro" id="IPR002509">
    <property type="entry name" value="NODB_dom"/>
</dbReference>
<evidence type="ECO:0000256" key="1">
    <source>
        <dbReference type="ARBA" id="ARBA00022723"/>
    </source>
</evidence>
<keyword evidence="3" id="KW-1133">Transmembrane helix</keyword>
<dbReference type="EMBL" id="SMBP01000002">
    <property type="protein sequence ID" value="TCU63091.1"/>
    <property type="molecule type" value="Genomic_DNA"/>
</dbReference>
<dbReference type="AlphaFoldDB" id="A0A4R3TNX2"/>
<feature type="transmembrane region" description="Helical" evidence="3">
    <location>
        <begin position="20"/>
        <end position="39"/>
    </location>
</feature>
<dbReference type="Gene3D" id="3.20.20.370">
    <property type="entry name" value="Glycoside hydrolase/deacetylase"/>
    <property type="match status" value="1"/>
</dbReference>
<dbReference type="GO" id="GO:0046872">
    <property type="term" value="F:metal ion binding"/>
    <property type="evidence" value="ECO:0007669"/>
    <property type="project" value="UniProtKB-KW"/>
</dbReference>
<accession>A0A4R3TNX2</accession>
<name>A0A4R3TNX2_9FIRM</name>
<evidence type="ECO:0000256" key="2">
    <source>
        <dbReference type="ARBA" id="ARBA00022801"/>
    </source>
</evidence>
<dbReference type="Pfam" id="PF01522">
    <property type="entry name" value="Polysacc_deac_1"/>
    <property type="match status" value="1"/>
</dbReference>
<proteinExistence type="predicted"/>
<dbReference type="PANTHER" id="PTHR10587:SF133">
    <property type="entry name" value="CHITIN DEACETYLASE 1-RELATED"/>
    <property type="match status" value="1"/>
</dbReference>
<keyword evidence="1" id="KW-0479">Metal-binding</keyword>
<evidence type="ECO:0000259" key="4">
    <source>
        <dbReference type="PROSITE" id="PS51677"/>
    </source>
</evidence>
<keyword evidence="2" id="KW-0378">Hydrolase</keyword>
<dbReference type="PANTHER" id="PTHR10587">
    <property type="entry name" value="GLYCOSYL TRANSFERASE-RELATED"/>
    <property type="match status" value="1"/>
</dbReference>
<feature type="domain" description="NodB homology" evidence="4">
    <location>
        <begin position="250"/>
        <end position="429"/>
    </location>
</feature>
<sequence>MTQYKKSRRSHIRWDRLAIIMAGIIVIVAGIFVGIKMLAANPYEKYDAYNEKTKLYGELQHDSLKEEDVYYLSVHYPEYQEKAMNDLVANYRKKHIKVDKKHSGMQYIMVDYDSKLLYDSYITLTFHQVIKDENDKVLKKEDVSYNYDIKRKKLMDVKDVLRRDYIVMMKKLAKENGFKEDQIKIANLNSFILQDKKVSFYFDANASKTLDVVYEDHKPYIALTNAKIPSYYMKDPIIPAAQPAVKEGKKLIAFTFDDGPASENTKAIMDEFEKYGGRATFFMLGQNADLNPDLVKEVYKRGHEVGNHSWDHSQGIAVTNTLTKKQVSEEVYKPNDIIFKATGFEPRYFRPPYGAIGNTLDSVCGLDMVGWDIDSLDWQNHNPEMMTSIIKKGASVGYEVVLMHDIHKETVEGVKKVLKELDAQGFQFVTIDTLMKQDRKYLTAYNNERMHNIVITSNVGK</sequence>
<dbReference type="GO" id="GO:0005975">
    <property type="term" value="P:carbohydrate metabolic process"/>
    <property type="evidence" value="ECO:0007669"/>
    <property type="project" value="InterPro"/>
</dbReference>
<dbReference type="GO" id="GO:0016810">
    <property type="term" value="F:hydrolase activity, acting on carbon-nitrogen (but not peptide) bonds"/>
    <property type="evidence" value="ECO:0007669"/>
    <property type="project" value="InterPro"/>
</dbReference>
<dbReference type="InterPro" id="IPR050248">
    <property type="entry name" value="Polysacc_deacetylase_ArnD"/>
</dbReference>
<dbReference type="InterPro" id="IPR011330">
    <property type="entry name" value="Glyco_hydro/deAcase_b/a-brl"/>
</dbReference>
<gene>
    <name evidence="5" type="ORF">EDD61_10294</name>
</gene>
<evidence type="ECO:0000313" key="6">
    <source>
        <dbReference type="Proteomes" id="UP000295773"/>
    </source>
</evidence>
<evidence type="ECO:0000256" key="3">
    <source>
        <dbReference type="SAM" id="Phobius"/>
    </source>
</evidence>
<protein>
    <submittedName>
        <fullName evidence="5">Peptidoglycan/xylan/chitin deacetylase (PgdA/CDA1 family)</fullName>
    </submittedName>
</protein>
<dbReference type="GO" id="GO:0016020">
    <property type="term" value="C:membrane"/>
    <property type="evidence" value="ECO:0007669"/>
    <property type="project" value="TreeGrafter"/>
</dbReference>